<protein>
    <recommendedName>
        <fullName evidence="4">Tat pathway signal sequence</fullName>
    </recommendedName>
</protein>
<dbReference type="PANTHER" id="PTHR33365">
    <property type="entry name" value="YALI0B05434P"/>
    <property type="match status" value="1"/>
</dbReference>
<dbReference type="Pfam" id="PF11807">
    <property type="entry name" value="UstYa"/>
    <property type="match status" value="1"/>
</dbReference>
<gene>
    <name evidence="2" type="ORF">PG986_008683</name>
</gene>
<dbReference type="EMBL" id="JAQQWE010000006">
    <property type="protein sequence ID" value="KAK7947797.1"/>
    <property type="molecule type" value="Genomic_DNA"/>
</dbReference>
<dbReference type="Proteomes" id="UP001391051">
    <property type="component" value="Unassembled WGS sequence"/>
</dbReference>
<evidence type="ECO:0000256" key="1">
    <source>
        <dbReference type="ARBA" id="ARBA00035112"/>
    </source>
</evidence>
<dbReference type="InterPro" id="IPR021765">
    <property type="entry name" value="UstYa-like"/>
</dbReference>
<reference evidence="2 3" key="1">
    <citation type="submission" date="2023-01" db="EMBL/GenBank/DDBJ databases">
        <title>Analysis of 21 Apiospora genomes using comparative genomics revels a genus with tremendous synthesis potential of carbohydrate active enzymes and secondary metabolites.</title>
        <authorList>
            <person name="Sorensen T."/>
        </authorList>
    </citation>
    <scope>NUCLEOTIDE SEQUENCE [LARGE SCALE GENOMIC DNA]</scope>
    <source>
        <strain evidence="2 3">CBS 24483</strain>
    </source>
</reference>
<accession>A0ABR1Q5J5</accession>
<sequence>MNSPGFLTISAPIFDEVDLKLQYQKFNGRIHDNTSIYRQDPSPEVDAAWDRLSAEGIEIITVDEDAVVLSGKTPGLSVKAPPSWGRGAQAYVAQVDVFHQIHCLNELRKEMDFGYYYGADARLNRSSSSSGGGRPPADRDVEHKRHCLHMLLQDLMCHADVDVITHNWVHYDVPDQPHRPAAEPFADFNVIKKCRDFEALLGWAQRNAVRDLPKRWAELKMPEGAEFVEGDGYW</sequence>
<keyword evidence="3" id="KW-1185">Reference proteome</keyword>
<evidence type="ECO:0000313" key="3">
    <source>
        <dbReference type="Proteomes" id="UP001391051"/>
    </source>
</evidence>
<organism evidence="2 3">
    <name type="scientific">Apiospora aurea</name>
    <dbReference type="NCBI Taxonomy" id="335848"/>
    <lineage>
        <taxon>Eukaryota</taxon>
        <taxon>Fungi</taxon>
        <taxon>Dikarya</taxon>
        <taxon>Ascomycota</taxon>
        <taxon>Pezizomycotina</taxon>
        <taxon>Sordariomycetes</taxon>
        <taxon>Xylariomycetidae</taxon>
        <taxon>Amphisphaeriales</taxon>
        <taxon>Apiosporaceae</taxon>
        <taxon>Apiospora</taxon>
    </lineage>
</organism>
<dbReference type="RefSeq" id="XP_066697303.1">
    <property type="nucleotide sequence ID" value="XM_066844905.1"/>
</dbReference>
<dbReference type="PANTHER" id="PTHR33365:SF14">
    <property type="entry name" value="TAT PATHWAY SIGNAL SEQUENCE"/>
    <property type="match status" value="1"/>
</dbReference>
<proteinExistence type="inferred from homology"/>
<evidence type="ECO:0000313" key="2">
    <source>
        <dbReference type="EMBL" id="KAK7947797.1"/>
    </source>
</evidence>
<evidence type="ECO:0008006" key="4">
    <source>
        <dbReference type="Google" id="ProtNLM"/>
    </source>
</evidence>
<comment type="similarity">
    <text evidence="1">Belongs to the ustYa family.</text>
</comment>
<dbReference type="GeneID" id="92077967"/>
<comment type="caution">
    <text evidence="2">The sequence shown here is derived from an EMBL/GenBank/DDBJ whole genome shotgun (WGS) entry which is preliminary data.</text>
</comment>
<name>A0ABR1Q5J5_9PEZI</name>